<dbReference type="OrthoDB" id="3064516at2759"/>
<feature type="domain" description="Peptidase M20 dimerisation" evidence="3">
    <location>
        <begin position="17"/>
        <end position="116"/>
    </location>
</feature>
<dbReference type="Proteomes" id="UP000469559">
    <property type="component" value="Unassembled WGS sequence"/>
</dbReference>
<keyword evidence="1" id="KW-0479">Metal-binding</keyword>
<accession>A0A8T9B2A5</accession>
<protein>
    <submittedName>
        <fullName evidence="4">Peptidase M20 domain-containing protein</fullName>
    </submittedName>
</protein>
<proteinExistence type="predicted"/>
<evidence type="ECO:0000313" key="5">
    <source>
        <dbReference type="Proteomes" id="UP000469559"/>
    </source>
</evidence>
<evidence type="ECO:0000313" key="4">
    <source>
        <dbReference type="EMBL" id="TVY13466.1"/>
    </source>
</evidence>
<name>A0A8T9B2A5_9HELO</name>
<dbReference type="PANTHER" id="PTHR43808:SF14">
    <property type="entry name" value="PUTATIVE-RELATED"/>
    <property type="match status" value="1"/>
</dbReference>
<dbReference type="EMBL" id="QGMF01000953">
    <property type="protein sequence ID" value="TVY13466.1"/>
    <property type="molecule type" value="Genomic_DNA"/>
</dbReference>
<gene>
    <name evidence="4" type="ORF">LARI1_G007726</name>
</gene>
<comment type="caution">
    <text evidence="4">The sequence shown here is derived from an EMBL/GenBank/DDBJ whole genome shotgun (WGS) entry which is preliminary data.</text>
</comment>
<evidence type="ECO:0000259" key="3">
    <source>
        <dbReference type="Pfam" id="PF07687"/>
    </source>
</evidence>
<evidence type="ECO:0000256" key="2">
    <source>
        <dbReference type="ARBA" id="ARBA00022801"/>
    </source>
</evidence>
<dbReference type="PANTHER" id="PTHR43808">
    <property type="entry name" value="ACETYLORNITHINE DEACETYLASE"/>
    <property type="match status" value="1"/>
</dbReference>
<dbReference type="SUPFAM" id="SSF55031">
    <property type="entry name" value="Bacterial exopeptidase dimerisation domain"/>
    <property type="match status" value="1"/>
</dbReference>
<organism evidence="4 5">
    <name type="scientific">Lachnellula arida</name>
    <dbReference type="NCBI Taxonomy" id="1316785"/>
    <lineage>
        <taxon>Eukaryota</taxon>
        <taxon>Fungi</taxon>
        <taxon>Dikarya</taxon>
        <taxon>Ascomycota</taxon>
        <taxon>Pezizomycotina</taxon>
        <taxon>Leotiomycetes</taxon>
        <taxon>Helotiales</taxon>
        <taxon>Lachnaceae</taxon>
        <taxon>Lachnellula</taxon>
    </lineage>
</organism>
<evidence type="ECO:0000256" key="1">
    <source>
        <dbReference type="ARBA" id="ARBA00022723"/>
    </source>
</evidence>
<sequence>SWEAVIFGEPTEGKLGVGHKGHVVFELRAAGVASHSGYPELGASANAALVGALSELLAATWPSSEMLGPSTFHVGKMGGGVAYNVLAASSEALCAVRVARDLPGIKSRISDIVSRHKDVKVDFKFEYPETLLDHDVEGFGLYAAAFGTDVTRLRGGA</sequence>
<dbReference type="InterPro" id="IPR011650">
    <property type="entry name" value="Peptidase_M20_dimer"/>
</dbReference>
<keyword evidence="2" id="KW-0378">Hydrolase</keyword>
<dbReference type="InterPro" id="IPR050072">
    <property type="entry name" value="Peptidase_M20A"/>
</dbReference>
<dbReference type="Gene3D" id="3.40.630.10">
    <property type="entry name" value="Zn peptidases"/>
    <property type="match status" value="1"/>
</dbReference>
<reference evidence="4 5" key="1">
    <citation type="submission" date="2018-05" db="EMBL/GenBank/DDBJ databases">
        <title>Whole genome sequencing for identification of molecular markers to develop diagnostic detection tools for the regulated plant pathogen Lachnellula willkommii.</title>
        <authorList>
            <person name="Giroux E."/>
            <person name="Bilodeau G."/>
        </authorList>
    </citation>
    <scope>NUCLEOTIDE SEQUENCE [LARGE SCALE GENOMIC DNA]</scope>
    <source>
        <strain evidence="4 5">CBS 203.66</strain>
    </source>
</reference>
<dbReference type="Gene3D" id="3.30.70.360">
    <property type="match status" value="1"/>
</dbReference>
<feature type="non-terminal residue" evidence="4">
    <location>
        <position position="157"/>
    </location>
</feature>
<dbReference type="GO" id="GO:0016787">
    <property type="term" value="F:hydrolase activity"/>
    <property type="evidence" value="ECO:0007669"/>
    <property type="project" value="UniProtKB-KW"/>
</dbReference>
<dbReference type="AlphaFoldDB" id="A0A8T9B2A5"/>
<dbReference type="Pfam" id="PF07687">
    <property type="entry name" value="M20_dimer"/>
    <property type="match status" value="1"/>
</dbReference>
<dbReference type="InterPro" id="IPR036264">
    <property type="entry name" value="Bact_exopeptidase_dim_dom"/>
</dbReference>
<keyword evidence="5" id="KW-1185">Reference proteome</keyword>